<gene>
    <name evidence="1" type="ORF">V865_005470</name>
</gene>
<dbReference type="AlphaFoldDB" id="A0AAX4KNJ2"/>
<dbReference type="RefSeq" id="XP_066085339.1">
    <property type="nucleotide sequence ID" value="XM_066229242.1"/>
</dbReference>
<organism evidence="1 2">
    <name type="scientific">Kwoniella europaea PYCC6329</name>
    <dbReference type="NCBI Taxonomy" id="1423913"/>
    <lineage>
        <taxon>Eukaryota</taxon>
        <taxon>Fungi</taxon>
        <taxon>Dikarya</taxon>
        <taxon>Basidiomycota</taxon>
        <taxon>Agaricomycotina</taxon>
        <taxon>Tremellomycetes</taxon>
        <taxon>Tremellales</taxon>
        <taxon>Cryptococcaceae</taxon>
        <taxon>Kwoniella</taxon>
    </lineage>
</organism>
<reference evidence="1 2" key="1">
    <citation type="submission" date="2024-01" db="EMBL/GenBank/DDBJ databases">
        <title>Comparative genomics of Cryptococcus and Kwoniella reveals pathogenesis evolution and contrasting modes of karyotype evolution via chromosome fusion or intercentromeric recombination.</title>
        <authorList>
            <person name="Coelho M.A."/>
            <person name="David-Palma M."/>
            <person name="Shea T."/>
            <person name="Bowers K."/>
            <person name="McGinley-Smith S."/>
            <person name="Mohammad A.W."/>
            <person name="Gnirke A."/>
            <person name="Yurkov A.M."/>
            <person name="Nowrousian M."/>
            <person name="Sun S."/>
            <person name="Cuomo C.A."/>
            <person name="Heitman J."/>
        </authorList>
    </citation>
    <scope>NUCLEOTIDE SEQUENCE [LARGE SCALE GENOMIC DNA]</scope>
    <source>
        <strain evidence="1 2">PYCC6329</strain>
    </source>
</reference>
<dbReference type="GeneID" id="91104271"/>
<proteinExistence type="predicted"/>
<protein>
    <submittedName>
        <fullName evidence="1">Uncharacterized protein</fullName>
    </submittedName>
</protein>
<accession>A0AAX4KNJ2</accession>
<dbReference type="KEGG" id="ker:91104271"/>
<dbReference type="EMBL" id="CP144089">
    <property type="protein sequence ID" value="WWD07372.1"/>
    <property type="molecule type" value="Genomic_DNA"/>
</dbReference>
<dbReference type="Proteomes" id="UP001358614">
    <property type="component" value="Chromosome 1"/>
</dbReference>
<sequence>MDRDKMVFMRDLEYMCKVWKVERFTWHVYQKDELQGGHRKIKSSDNTDGRKIYQSEVIDLVKSIPNLQIVYTDICNCQVGCSRSHLGVGGNEDECWRELGYAALKVDYLGYGSTEDDHRSIELVGSPCLTSITFDVIAQAALEMIDKMGFDGTELSLAKRRWQDRYEWAKDHLLVIPNLEDGRCRCCEGILEDKFGNAFWKFGRGMKAL</sequence>
<name>A0AAX4KNJ2_9TREE</name>
<evidence type="ECO:0000313" key="2">
    <source>
        <dbReference type="Proteomes" id="UP001358614"/>
    </source>
</evidence>
<evidence type="ECO:0000313" key="1">
    <source>
        <dbReference type="EMBL" id="WWD07372.1"/>
    </source>
</evidence>
<keyword evidence="2" id="KW-1185">Reference proteome</keyword>